<gene>
    <name evidence="3" type="ORF">MUN68_006995</name>
</gene>
<evidence type="ECO:0000313" key="3">
    <source>
        <dbReference type="EMBL" id="WCO03238.1"/>
    </source>
</evidence>
<protein>
    <recommendedName>
        <fullName evidence="5">Secreted protein</fullName>
    </recommendedName>
</protein>
<feature type="signal peptide" evidence="2">
    <location>
        <begin position="1"/>
        <end position="19"/>
    </location>
</feature>
<evidence type="ECO:0008006" key="5">
    <source>
        <dbReference type="Google" id="ProtNLM"/>
    </source>
</evidence>
<sequence>MKLKVVFLFFLGLTFIVSGQPNPDSDDKSIKIPAKETKEKDSTPTQFKIKPNSKLEITKTDKNISGIPIKIRELKPQEQEFSMFDNSNLKNPGEIFEKRYNAKLEEQGIIPKTMSDMFLGDVRINGEFANIRCRDHEYPDGDLVQVVVNDEVFIPRLVLNGNYKSFNVPLKEGINTIVFIALNQGESGPNTAEFLVYDDNEVLVSSKRWNLLTGVKAKILVIKSNDFPKTKQEEQDEKNN</sequence>
<evidence type="ECO:0000256" key="2">
    <source>
        <dbReference type="SAM" id="SignalP"/>
    </source>
</evidence>
<organism evidence="3 4">
    <name type="scientific">Psychroserpens ponticola</name>
    <dbReference type="NCBI Taxonomy" id="2932268"/>
    <lineage>
        <taxon>Bacteria</taxon>
        <taxon>Pseudomonadati</taxon>
        <taxon>Bacteroidota</taxon>
        <taxon>Flavobacteriia</taxon>
        <taxon>Flavobacteriales</taxon>
        <taxon>Flavobacteriaceae</taxon>
        <taxon>Psychroserpens</taxon>
    </lineage>
</organism>
<evidence type="ECO:0000256" key="1">
    <source>
        <dbReference type="SAM" id="MobiDB-lite"/>
    </source>
</evidence>
<accession>A0ABY7S280</accession>
<dbReference type="RefSeq" id="WP_249994340.1">
    <property type="nucleotide sequence ID" value="NZ_CP116221.1"/>
</dbReference>
<proteinExistence type="predicted"/>
<dbReference type="Proteomes" id="UP001202717">
    <property type="component" value="Chromosome"/>
</dbReference>
<reference evidence="3 4" key="1">
    <citation type="submission" date="2023-01" db="EMBL/GenBank/DDBJ databases">
        <title>Psychroserpens ponticola sp. nov., isolated from seawater.</title>
        <authorList>
            <person name="Kristyanto S."/>
            <person name="Jung J."/>
            <person name="Kim J.M."/>
            <person name="Jeon C.O."/>
        </authorList>
    </citation>
    <scope>NUCLEOTIDE SEQUENCE [LARGE SCALE GENOMIC DNA]</scope>
    <source>
        <strain evidence="3 4">MSW6</strain>
    </source>
</reference>
<keyword evidence="4" id="KW-1185">Reference proteome</keyword>
<feature type="region of interest" description="Disordered" evidence="1">
    <location>
        <begin position="22"/>
        <end position="47"/>
    </location>
</feature>
<keyword evidence="2" id="KW-0732">Signal</keyword>
<name>A0ABY7S280_9FLAO</name>
<feature type="chain" id="PRO_5046292461" description="Secreted protein" evidence="2">
    <location>
        <begin position="20"/>
        <end position="240"/>
    </location>
</feature>
<dbReference type="EMBL" id="CP116221">
    <property type="protein sequence ID" value="WCO03238.1"/>
    <property type="molecule type" value="Genomic_DNA"/>
</dbReference>
<evidence type="ECO:0000313" key="4">
    <source>
        <dbReference type="Proteomes" id="UP001202717"/>
    </source>
</evidence>
<feature type="compositionally biased region" description="Basic and acidic residues" evidence="1">
    <location>
        <begin position="25"/>
        <end position="42"/>
    </location>
</feature>